<evidence type="ECO:0000313" key="5">
    <source>
        <dbReference type="Proteomes" id="UP000187408"/>
    </source>
</evidence>
<comment type="caution">
    <text evidence="4">The sequence shown here is derived from an EMBL/GenBank/DDBJ whole genome shotgun (WGS) entry which is preliminary data.</text>
</comment>
<sequence length="392" mass="43767">MCHGVSMGKPSRPDMTFEEAAADIDCLVCHLAGYGGGKGVKTGLKVPVNENGTWHYEAKINLQEIASKIQAKPSKDVCLLCHAFSGGGDGVKRPNLSSALFTKKVTKDIDVHMAAGMDCVDCHAFRNHKVGTVGVDTFSREAKPVSCTDCHKHPHKGLTGWFIEHFHTKHIACQTCHIPVIHKSELHRDWRKIEFEGVKWGEEREIKENIIPAYRWWNGKRKLYLPAIDGKLNQAKLEKPDEGVEGVLGKITFTEPVGNMEDGKIYPFKYHYAIVPYDTKHNVPIPIKVGIIFATGDRDKAIKAGAKAAGLYWDGKSFVEISRYFQLNHGVLPKEKALHCLDCHGPWWSEHRLPLVELGYGHFPAIAFGLGMIFTPIILAGGAYYIYRKKKS</sequence>
<keyword evidence="1" id="KW-0732">Signal</keyword>
<feature type="transmembrane region" description="Helical" evidence="2">
    <location>
        <begin position="365"/>
        <end position="387"/>
    </location>
</feature>
<dbReference type="Gene3D" id="3.90.10.10">
    <property type="entry name" value="Cytochrome C3"/>
    <property type="match status" value="1"/>
</dbReference>
<dbReference type="InterPro" id="IPR036280">
    <property type="entry name" value="Multihaem_cyt_sf"/>
</dbReference>
<keyword evidence="2" id="KW-0472">Membrane</keyword>
<dbReference type="InterPro" id="IPR051829">
    <property type="entry name" value="Multiheme_Cytochr_ET"/>
</dbReference>
<feature type="domain" description="Cytochrome c-552/4" evidence="3">
    <location>
        <begin position="107"/>
        <end position="151"/>
    </location>
</feature>
<dbReference type="Proteomes" id="UP000187408">
    <property type="component" value="Unassembled WGS sequence"/>
</dbReference>
<gene>
    <name evidence="4" type="ORF">BLW93_02535</name>
</gene>
<dbReference type="CDD" id="cd08168">
    <property type="entry name" value="Cytochrom_C3"/>
    <property type="match status" value="1"/>
</dbReference>
<dbReference type="AlphaFoldDB" id="A0A1R1MMJ3"/>
<evidence type="ECO:0000259" key="3">
    <source>
        <dbReference type="Pfam" id="PF13435"/>
    </source>
</evidence>
<dbReference type="GO" id="GO:0016491">
    <property type="term" value="F:oxidoreductase activity"/>
    <property type="evidence" value="ECO:0007669"/>
    <property type="project" value="TreeGrafter"/>
</dbReference>
<dbReference type="EMBL" id="MOEN01000006">
    <property type="protein sequence ID" value="OMH40940.1"/>
    <property type="molecule type" value="Genomic_DNA"/>
</dbReference>
<reference evidence="4 5" key="1">
    <citation type="submission" date="2016-10" db="EMBL/GenBank/DDBJ databases">
        <title>Genome sequence of a sulfur-reducing bacterium Desulfurobacterium indicum K6013.</title>
        <authorList>
            <person name="Cao J."/>
            <person name="Shao Z."/>
            <person name="Alain K."/>
            <person name="Jebbar M."/>
        </authorList>
    </citation>
    <scope>NUCLEOTIDE SEQUENCE [LARGE SCALE GENOMIC DNA]</scope>
    <source>
        <strain evidence="4 5">K6013</strain>
    </source>
</reference>
<name>A0A1R1MMJ3_9BACT</name>
<protein>
    <recommendedName>
        <fullName evidence="3">Cytochrome c-552/4 domain-containing protein</fullName>
    </recommendedName>
</protein>
<keyword evidence="2" id="KW-1133">Transmembrane helix</keyword>
<dbReference type="Pfam" id="PF11783">
    <property type="entry name" value="Cytochrome_cB"/>
    <property type="match status" value="1"/>
</dbReference>
<dbReference type="SUPFAM" id="SSF48695">
    <property type="entry name" value="Multiheme cytochromes"/>
    <property type="match status" value="1"/>
</dbReference>
<keyword evidence="5" id="KW-1185">Reference proteome</keyword>
<accession>A0A1R1MMJ3</accession>
<proteinExistence type="predicted"/>
<evidence type="ECO:0000313" key="4">
    <source>
        <dbReference type="EMBL" id="OMH40940.1"/>
    </source>
</evidence>
<organism evidence="4 5">
    <name type="scientific">Desulfurobacterium indicum</name>
    <dbReference type="NCBI Taxonomy" id="1914305"/>
    <lineage>
        <taxon>Bacteria</taxon>
        <taxon>Pseudomonadati</taxon>
        <taxon>Aquificota</taxon>
        <taxon>Aquificia</taxon>
        <taxon>Desulfurobacteriales</taxon>
        <taxon>Desulfurobacteriaceae</taxon>
        <taxon>Desulfurobacterium</taxon>
    </lineage>
</organism>
<dbReference type="PANTHER" id="PTHR35038">
    <property type="entry name" value="DISSIMILATORY SULFITE REDUCTASE SIRA"/>
    <property type="match status" value="1"/>
</dbReference>
<evidence type="ECO:0000256" key="2">
    <source>
        <dbReference type="SAM" id="Phobius"/>
    </source>
</evidence>
<dbReference type="InterPro" id="IPR024673">
    <property type="entry name" value="Octahem_Cyt_c"/>
</dbReference>
<evidence type="ECO:0000256" key="1">
    <source>
        <dbReference type="ARBA" id="ARBA00022729"/>
    </source>
</evidence>
<keyword evidence="2" id="KW-0812">Transmembrane</keyword>
<dbReference type="InterPro" id="IPR023155">
    <property type="entry name" value="Cyt_c-552/4"/>
</dbReference>
<dbReference type="PANTHER" id="PTHR35038:SF5">
    <property type="entry name" value="CYTOCHROME C-TYPE PROTEIN NRFB"/>
    <property type="match status" value="1"/>
</dbReference>
<dbReference type="Pfam" id="PF13435">
    <property type="entry name" value="Cytochrome_C554"/>
    <property type="match status" value="1"/>
</dbReference>
<dbReference type="STRING" id="1914305.BLW93_02535"/>